<accession>A0A2D4GN75</accession>
<organism evidence="2">
    <name type="scientific">Micrurus corallinus</name>
    <name type="common">Brazilian coral snake</name>
    <dbReference type="NCBI Taxonomy" id="54390"/>
    <lineage>
        <taxon>Eukaryota</taxon>
        <taxon>Metazoa</taxon>
        <taxon>Chordata</taxon>
        <taxon>Craniata</taxon>
        <taxon>Vertebrata</taxon>
        <taxon>Euteleostomi</taxon>
        <taxon>Lepidosauria</taxon>
        <taxon>Squamata</taxon>
        <taxon>Bifurcata</taxon>
        <taxon>Unidentata</taxon>
        <taxon>Episquamata</taxon>
        <taxon>Toxicofera</taxon>
        <taxon>Serpentes</taxon>
        <taxon>Colubroidea</taxon>
        <taxon>Elapidae</taxon>
        <taxon>Elapinae</taxon>
        <taxon>Micrurus</taxon>
    </lineage>
</organism>
<sequence>MASCCILAWCSLARQEINSEKQSSHKKNLGRSRERKTESDSLAQPQEETLEKPMRNHLTLSVRMMISLGVISKMKVHSLWYSLVWDVCSRKGCGFIVYDLFPASFTRDTMHWMRVVSFKDASA</sequence>
<protein>
    <submittedName>
        <fullName evidence="2">Uncharacterized protein</fullName>
    </submittedName>
</protein>
<proteinExistence type="predicted"/>
<reference evidence="2" key="2">
    <citation type="submission" date="2017-11" db="EMBL/GenBank/DDBJ databases">
        <title>Coralsnake Venomics: Analyses of Venom Gland Transcriptomes and Proteomes of Six Brazilian Taxa.</title>
        <authorList>
            <person name="Aird S.D."/>
            <person name="Jorge da Silva N."/>
            <person name="Qiu L."/>
            <person name="Villar-Briones A."/>
            <person name="Aparecida-Saddi V."/>
            <person name="Campos-Telles M.P."/>
            <person name="Grau M."/>
            <person name="Mikheyev A.S."/>
        </authorList>
    </citation>
    <scope>NUCLEOTIDE SEQUENCE</scope>
    <source>
        <tissue evidence="2">Venom_gland</tissue>
    </source>
</reference>
<evidence type="ECO:0000313" key="2">
    <source>
        <dbReference type="EMBL" id="LAA61197.1"/>
    </source>
</evidence>
<feature type="region of interest" description="Disordered" evidence="1">
    <location>
        <begin position="18"/>
        <end position="53"/>
    </location>
</feature>
<evidence type="ECO:0000256" key="1">
    <source>
        <dbReference type="SAM" id="MobiDB-lite"/>
    </source>
</evidence>
<dbReference type="AlphaFoldDB" id="A0A2D4GN75"/>
<dbReference type="EMBL" id="IACJ01130315">
    <property type="protein sequence ID" value="LAA61197.1"/>
    <property type="molecule type" value="Transcribed_RNA"/>
</dbReference>
<reference evidence="2" key="1">
    <citation type="submission" date="2017-07" db="EMBL/GenBank/DDBJ databases">
        <authorList>
            <person name="Mikheyev A."/>
            <person name="Grau M."/>
        </authorList>
    </citation>
    <scope>NUCLEOTIDE SEQUENCE</scope>
    <source>
        <tissue evidence="2">Venom_gland</tissue>
    </source>
</reference>
<name>A0A2D4GN75_MICCO</name>